<dbReference type="EMBL" id="LLZZ01000132">
    <property type="protein sequence ID" value="KTB01084.1"/>
    <property type="molecule type" value="Genomic_DNA"/>
</dbReference>
<evidence type="ECO:0000313" key="5">
    <source>
        <dbReference type="Proteomes" id="UP000054886"/>
    </source>
</evidence>
<evidence type="ECO:0000313" key="3">
    <source>
        <dbReference type="EMBL" id="KTB01084.1"/>
    </source>
</evidence>
<name>A0A0W0CN89_CANGB</name>
<dbReference type="InterPro" id="IPR059025">
    <property type="entry name" value="STB6_N"/>
</dbReference>
<feature type="compositionally biased region" description="Polar residues" evidence="1">
    <location>
        <begin position="200"/>
        <end position="213"/>
    </location>
</feature>
<evidence type="ECO:0000259" key="2">
    <source>
        <dbReference type="Pfam" id="PF25995"/>
    </source>
</evidence>
<evidence type="ECO:0000256" key="1">
    <source>
        <dbReference type="SAM" id="MobiDB-lite"/>
    </source>
</evidence>
<dbReference type="PANTHER" id="PTHR31011">
    <property type="entry name" value="PROTEIN STB2-RELATED"/>
    <property type="match status" value="1"/>
</dbReference>
<dbReference type="VEuPathDB" id="FungiDB:B1J91_L05016g"/>
<dbReference type="GO" id="GO:0070822">
    <property type="term" value="C:Sin3-type complex"/>
    <property type="evidence" value="ECO:0007669"/>
    <property type="project" value="TreeGrafter"/>
</dbReference>
<comment type="caution">
    <text evidence="3">The sequence shown here is derived from an EMBL/GenBank/DDBJ whole genome shotgun (WGS) entry which is preliminary data.</text>
</comment>
<dbReference type="EMBL" id="LLZZ01000115">
    <property type="protein sequence ID" value="KTB04914.1"/>
    <property type="molecule type" value="Genomic_DNA"/>
</dbReference>
<dbReference type="Proteomes" id="UP000054886">
    <property type="component" value="Unassembled WGS sequence"/>
</dbReference>
<protein>
    <submittedName>
        <fullName evidence="3">Protein STB6</fullName>
    </submittedName>
</protein>
<sequence length="804" mass="93136">MDVRAKSYESLQSHNSLTSEAKHELVSFIFPDCRALYKLHIDRCRELNYSEIQLEGFDIYIVEQWAAVRKLSTLITTYTGNSQDSIFAVRVLLPREPSLWPPEFKAYHDQLLKFCKPMVRDKGIVFVTELSTIPSNLNILHVDTGDQREAWKNFKVNYDLKRLHCGGRSALLLRGPSSAAVGKFAQLFKISMDHFPQDSAPGSSDTTPQNGAADSSHHNDKKTLGQALHLVKMASHYDQHMYCPVAELITLVQISLNYFNMFEGCPYKDGLLCEETKKAIENWWDSYGKIYLGIEKPKNEAILGPTTVASLFSFVLCCFFKLMLEDCISSKDPFDEEEFFTGIYTFQKKYNLVREEERTYLDLLTIQKLFAVTNKETNRDLFKFHKVVKSAVHDIKGNGNFRQLSNDVLTTDLDNLIKNVHCGSLGWLWKTKNGKRDNSYLWKRNEFANFTYENGDLETELEKQTALCKQRRELKEELKKQKKESDIIFVEEREWIDDEKIPDIPQVTEIASSNESISSMLCNYDVGKFMRMNDTNQSYRNEYFRRNSFPFMKAETYPKYHTFAVGYEPLASVRHRAGSISCIQDGLEVWDLPFDSSAVKIARDIMRTERLEDPNGPQLESFSENVIEEDICYEDEELMRECSKFSDKFKSILQEHKTYYSNLKTLDDAKWKVGHDQALLENDMEEINSLSSKLAYNVKVLERRVRDVERSINRFQDKISTVQDSILEGGCGIKDSLFATCDEKELQEIILGMMNKEKTKYQALCLKVISMEVFSQFKDDLMGWCKWLFGEFSFHKGIKKNAND</sequence>
<reference evidence="3 5" key="1">
    <citation type="submission" date="2015-10" db="EMBL/GenBank/DDBJ databases">
        <title>Draft genomes sequences of Candida glabrata isolates 1A, 1B, 2A, 2B, 3A and 3B.</title>
        <authorList>
            <person name="Haavelsrud O.E."/>
            <person name="Gaustad P."/>
        </authorList>
    </citation>
    <scope>NUCLEOTIDE SEQUENCE [LARGE SCALE GENOMIC DNA]</scope>
    <source>
        <strain evidence="3">910700640</strain>
    </source>
</reference>
<dbReference type="VEuPathDB" id="FungiDB:CAGL0L05016g"/>
<organism evidence="3 5">
    <name type="scientific">Candida glabrata</name>
    <name type="common">Yeast</name>
    <name type="synonym">Torulopsis glabrata</name>
    <dbReference type="NCBI Taxonomy" id="5478"/>
    <lineage>
        <taxon>Eukaryota</taxon>
        <taxon>Fungi</taxon>
        <taxon>Dikarya</taxon>
        <taxon>Ascomycota</taxon>
        <taxon>Saccharomycotina</taxon>
        <taxon>Saccharomycetes</taxon>
        <taxon>Saccharomycetales</taxon>
        <taxon>Saccharomycetaceae</taxon>
        <taxon>Nakaseomyces</taxon>
    </lineage>
</organism>
<proteinExistence type="predicted"/>
<gene>
    <name evidence="3" type="ORF">AO440_004649</name>
    <name evidence="4" type="ORF">AO440_004937</name>
</gene>
<dbReference type="PANTHER" id="PTHR31011:SF2">
    <property type="entry name" value="PROTEIN STB2-RELATED"/>
    <property type="match status" value="1"/>
</dbReference>
<dbReference type="VEuPathDB" id="FungiDB:GWK60_L10175"/>
<dbReference type="VEuPathDB" id="FungiDB:GVI51_L04895"/>
<evidence type="ECO:0000313" key="4">
    <source>
        <dbReference type="EMBL" id="KTB04914.1"/>
    </source>
</evidence>
<feature type="domain" description="STB6-like N-terminal" evidence="2">
    <location>
        <begin position="27"/>
        <end position="163"/>
    </location>
</feature>
<dbReference type="AlphaFoldDB" id="A0A0W0CN89"/>
<accession>A0A0W0CN89</accession>
<dbReference type="InterPro" id="IPR038919">
    <property type="entry name" value="STB2/STB2"/>
</dbReference>
<feature type="region of interest" description="Disordered" evidence="1">
    <location>
        <begin position="198"/>
        <end position="220"/>
    </location>
</feature>
<dbReference type="Pfam" id="PF25995">
    <property type="entry name" value="STB6_N"/>
    <property type="match status" value="1"/>
</dbReference>